<evidence type="ECO:0000256" key="1">
    <source>
        <dbReference type="SAM" id="MobiDB-lite"/>
    </source>
</evidence>
<protein>
    <submittedName>
        <fullName evidence="2">Uncharacterized protein</fullName>
    </submittedName>
</protein>
<dbReference type="AlphaFoldDB" id="A0A176WL46"/>
<sequence>MKAMRLIQEDDSSTESRRAASRGHHVNEVGPAMMAARGKEKSVREKPRVIEERSTPVKPQRASKKDNGKAVLIEEVLLRQNEVPSEGIRMKVPRERAFEVLLLLQYLDRKREKYADGCINESYVEIVRNRTRTKVLVAAEVAAKERKSQPTEASYQALRKRLVEEVEKRIQSEQVGEGLREDVERANCASVDLLSKPEACRTAYDAESLKVDKLSIAAKKKEQEYQIELAVRAKKLIEYESAQISDLELIEKLEAQCGELRTQRSQAEEKLCDVEAKLTEAEWKNRELLEETRHVLIARVERCLRGYVLWQIKSQRTSVTRD</sequence>
<proteinExistence type="predicted"/>
<dbReference type="EMBL" id="LVLJ01000477">
    <property type="protein sequence ID" value="OAE33887.1"/>
    <property type="molecule type" value="Genomic_DNA"/>
</dbReference>
<organism evidence="2 3">
    <name type="scientific">Marchantia polymorpha subsp. ruderalis</name>
    <dbReference type="NCBI Taxonomy" id="1480154"/>
    <lineage>
        <taxon>Eukaryota</taxon>
        <taxon>Viridiplantae</taxon>
        <taxon>Streptophyta</taxon>
        <taxon>Embryophyta</taxon>
        <taxon>Marchantiophyta</taxon>
        <taxon>Marchantiopsida</taxon>
        <taxon>Marchantiidae</taxon>
        <taxon>Marchantiales</taxon>
        <taxon>Marchantiaceae</taxon>
        <taxon>Marchantia</taxon>
    </lineage>
</organism>
<accession>A0A176WL46</accession>
<comment type="caution">
    <text evidence="2">The sequence shown here is derived from an EMBL/GenBank/DDBJ whole genome shotgun (WGS) entry which is preliminary data.</text>
</comment>
<feature type="compositionally biased region" description="Basic and acidic residues" evidence="1">
    <location>
        <begin position="37"/>
        <end position="55"/>
    </location>
</feature>
<name>A0A176WL46_MARPO</name>
<gene>
    <name evidence="2" type="ORF">AXG93_3037s1100</name>
</gene>
<evidence type="ECO:0000313" key="3">
    <source>
        <dbReference type="Proteomes" id="UP000077202"/>
    </source>
</evidence>
<keyword evidence="3" id="KW-1185">Reference proteome</keyword>
<dbReference type="Proteomes" id="UP000077202">
    <property type="component" value="Unassembled WGS sequence"/>
</dbReference>
<evidence type="ECO:0000313" key="2">
    <source>
        <dbReference type="EMBL" id="OAE33887.1"/>
    </source>
</evidence>
<reference evidence="2" key="1">
    <citation type="submission" date="2016-03" db="EMBL/GenBank/DDBJ databases">
        <title>Mechanisms controlling the formation of the plant cell surface in tip-growing cells are functionally conserved among land plants.</title>
        <authorList>
            <person name="Honkanen S."/>
            <person name="Jones V.A."/>
            <person name="Morieri G."/>
            <person name="Champion C."/>
            <person name="Hetherington A.J."/>
            <person name="Kelly S."/>
            <person name="Saint-Marcoux D."/>
            <person name="Proust H."/>
            <person name="Prescott H."/>
            <person name="Dolan L."/>
        </authorList>
    </citation>
    <scope>NUCLEOTIDE SEQUENCE [LARGE SCALE GENOMIC DNA]</scope>
    <source>
        <tissue evidence="2">Whole gametophyte</tissue>
    </source>
</reference>
<feature type="region of interest" description="Disordered" evidence="1">
    <location>
        <begin position="1"/>
        <end position="66"/>
    </location>
</feature>